<dbReference type="AlphaFoldDB" id="A0A5B7GS45"/>
<dbReference type="Proteomes" id="UP000324222">
    <property type="component" value="Unassembled WGS sequence"/>
</dbReference>
<comment type="caution">
    <text evidence="1">The sequence shown here is derived from an EMBL/GenBank/DDBJ whole genome shotgun (WGS) entry which is preliminary data.</text>
</comment>
<dbReference type="EMBL" id="VSRR010016561">
    <property type="protein sequence ID" value="MPC59434.1"/>
    <property type="molecule type" value="Genomic_DNA"/>
</dbReference>
<evidence type="ECO:0000313" key="2">
    <source>
        <dbReference type="Proteomes" id="UP000324222"/>
    </source>
</evidence>
<evidence type="ECO:0000313" key="1">
    <source>
        <dbReference type="EMBL" id="MPC59434.1"/>
    </source>
</evidence>
<proteinExistence type="predicted"/>
<reference evidence="1 2" key="1">
    <citation type="submission" date="2019-05" db="EMBL/GenBank/DDBJ databases">
        <title>Another draft genome of Portunus trituberculatus and its Hox gene families provides insights of decapod evolution.</title>
        <authorList>
            <person name="Jeong J.-H."/>
            <person name="Song I."/>
            <person name="Kim S."/>
            <person name="Choi T."/>
            <person name="Kim D."/>
            <person name="Ryu S."/>
            <person name="Kim W."/>
        </authorList>
    </citation>
    <scope>NUCLEOTIDE SEQUENCE [LARGE SCALE GENOMIC DNA]</scope>
    <source>
        <tissue evidence="1">Muscle</tissue>
    </source>
</reference>
<protein>
    <submittedName>
        <fullName evidence="1">Uncharacterized protein</fullName>
    </submittedName>
</protein>
<keyword evidence="2" id="KW-1185">Reference proteome</keyword>
<gene>
    <name evidence="1" type="ORF">E2C01_053453</name>
</gene>
<accession>A0A5B7GS45</accession>
<name>A0A5B7GS45_PORTR</name>
<sequence length="31" mass="3342">MPPIAITWLEGSSSSMKLTQGATTCTQTRFP</sequence>
<organism evidence="1 2">
    <name type="scientific">Portunus trituberculatus</name>
    <name type="common">Swimming crab</name>
    <name type="synonym">Neptunus trituberculatus</name>
    <dbReference type="NCBI Taxonomy" id="210409"/>
    <lineage>
        <taxon>Eukaryota</taxon>
        <taxon>Metazoa</taxon>
        <taxon>Ecdysozoa</taxon>
        <taxon>Arthropoda</taxon>
        <taxon>Crustacea</taxon>
        <taxon>Multicrustacea</taxon>
        <taxon>Malacostraca</taxon>
        <taxon>Eumalacostraca</taxon>
        <taxon>Eucarida</taxon>
        <taxon>Decapoda</taxon>
        <taxon>Pleocyemata</taxon>
        <taxon>Brachyura</taxon>
        <taxon>Eubrachyura</taxon>
        <taxon>Portunoidea</taxon>
        <taxon>Portunidae</taxon>
        <taxon>Portuninae</taxon>
        <taxon>Portunus</taxon>
    </lineage>
</organism>